<dbReference type="SUPFAM" id="SSF50182">
    <property type="entry name" value="Sm-like ribonucleoproteins"/>
    <property type="match status" value="1"/>
</dbReference>
<comment type="subcellular location">
    <subcellularLocation>
        <location evidence="1">Membrane</location>
    </subcellularLocation>
</comment>
<dbReference type="EMBL" id="LAZR01022551">
    <property type="protein sequence ID" value="KKL81471.1"/>
    <property type="molecule type" value="Genomic_DNA"/>
</dbReference>
<evidence type="ECO:0000259" key="7">
    <source>
        <dbReference type="Pfam" id="PF00924"/>
    </source>
</evidence>
<name>A0A0F9FT46_9ZZZZ</name>
<evidence type="ECO:0000256" key="1">
    <source>
        <dbReference type="ARBA" id="ARBA00004370"/>
    </source>
</evidence>
<reference evidence="8" key="1">
    <citation type="journal article" date="2015" name="Nature">
        <title>Complex archaea that bridge the gap between prokaryotes and eukaryotes.</title>
        <authorList>
            <person name="Spang A."/>
            <person name="Saw J.H."/>
            <person name="Jorgensen S.L."/>
            <person name="Zaremba-Niedzwiedzka K."/>
            <person name="Martijn J."/>
            <person name="Lind A.E."/>
            <person name="van Eijk R."/>
            <person name="Schleper C."/>
            <person name="Guy L."/>
            <person name="Ettema T.J."/>
        </authorList>
    </citation>
    <scope>NUCLEOTIDE SEQUENCE</scope>
</reference>
<dbReference type="GO" id="GO:0055085">
    <property type="term" value="P:transmembrane transport"/>
    <property type="evidence" value="ECO:0007669"/>
    <property type="project" value="InterPro"/>
</dbReference>
<dbReference type="InterPro" id="IPR023408">
    <property type="entry name" value="MscS_beta-dom_sf"/>
</dbReference>
<evidence type="ECO:0000256" key="5">
    <source>
        <dbReference type="SAM" id="MobiDB-lite"/>
    </source>
</evidence>
<evidence type="ECO:0000256" key="2">
    <source>
        <dbReference type="ARBA" id="ARBA00022692"/>
    </source>
</evidence>
<feature type="transmembrane region" description="Helical" evidence="6">
    <location>
        <begin position="14"/>
        <end position="36"/>
    </location>
</feature>
<organism evidence="8">
    <name type="scientific">marine sediment metagenome</name>
    <dbReference type="NCBI Taxonomy" id="412755"/>
    <lineage>
        <taxon>unclassified sequences</taxon>
        <taxon>metagenomes</taxon>
        <taxon>ecological metagenomes</taxon>
    </lineage>
</organism>
<dbReference type="AlphaFoldDB" id="A0A0F9FT46"/>
<keyword evidence="4 6" id="KW-0472">Membrane</keyword>
<feature type="transmembrane region" description="Helical" evidence="6">
    <location>
        <begin position="162"/>
        <end position="181"/>
    </location>
</feature>
<dbReference type="Gene3D" id="1.10.287.1260">
    <property type="match status" value="1"/>
</dbReference>
<protein>
    <recommendedName>
        <fullName evidence="7">Mechanosensitive ion channel MscS domain-containing protein</fullName>
    </recommendedName>
</protein>
<sequence length="376" mass="42379">MYDFMKTLGQWGTIGIYLVLAVAVGLVVNFVVFFALNRATKRTSNVLDKLFLKHFKGPLRLAILLLCIHVLVSNVQKIDPALPVAAHVIGILLIISIAWMLIRLSSVVYEFLLLKYQVDQRDNLEARKIHTQFRILRNVFIFTVILVSFSAVLMRFEVFQRLGTGILASAGIAGLVIGLAAQRTLSNLLAGIQIALAQPIRIDDVVIVENEWGWIEEISLTYVVVRIWDLRRLILPISYFLEKPFQNWTHKSADILGTIYLYMDYNVPVPEVRNELKSIVEQSPHWDGKVCGLVVTNATDSSIELRALVSAEDSPKAWDLRCEVREKLIEFIRDNYPSSLPISRVRFVPDNADIPPEGNMGAGLEKLSPKSPNETS</sequence>
<feature type="transmembrane region" description="Helical" evidence="6">
    <location>
        <begin position="88"/>
        <end position="114"/>
    </location>
</feature>
<keyword evidence="2 6" id="KW-0812">Transmembrane</keyword>
<accession>A0A0F9FT46</accession>
<dbReference type="PANTHER" id="PTHR30566:SF25">
    <property type="entry name" value="INNER MEMBRANE PROTEIN"/>
    <property type="match status" value="1"/>
</dbReference>
<gene>
    <name evidence="8" type="ORF">LCGC14_1994420</name>
</gene>
<keyword evidence="3 6" id="KW-1133">Transmembrane helix</keyword>
<feature type="domain" description="Mechanosensitive ion channel MscS" evidence="7">
    <location>
        <begin position="184"/>
        <end position="250"/>
    </location>
</feature>
<feature type="transmembrane region" description="Helical" evidence="6">
    <location>
        <begin position="57"/>
        <end position="76"/>
    </location>
</feature>
<evidence type="ECO:0000256" key="3">
    <source>
        <dbReference type="ARBA" id="ARBA00022989"/>
    </source>
</evidence>
<proteinExistence type="predicted"/>
<feature type="transmembrane region" description="Helical" evidence="6">
    <location>
        <begin position="135"/>
        <end position="156"/>
    </location>
</feature>
<dbReference type="InterPro" id="IPR006685">
    <property type="entry name" value="MscS_channel_2nd"/>
</dbReference>
<dbReference type="Gene3D" id="2.30.30.60">
    <property type="match status" value="1"/>
</dbReference>
<dbReference type="InterPro" id="IPR010920">
    <property type="entry name" value="LSM_dom_sf"/>
</dbReference>
<dbReference type="Pfam" id="PF00924">
    <property type="entry name" value="MS_channel_2nd"/>
    <property type="match status" value="1"/>
</dbReference>
<comment type="caution">
    <text evidence="8">The sequence shown here is derived from an EMBL/GenBank/DDBJ whole genome shotgun (WGS) entry which is preliminary data.</text>
</comment>
<feature type="region of interest" description="Disordered" evidence="5">
    <location>
        <begin position="353"/>
        <end position="376"/>
    </location>
</feature>
<evidence type="ECO:0000256" key="6">
    <source>
        <dbReference type="SAM" id="Phobius"/>
    </source>
</evidence>
<dbReference type="GO" id="GO:0016020">
    <property type="term" value="C:membrane"/>
    <property type="evidence" value="ECO:0007669"/>
    <property type="project" value="UniProtKB-SubCell"/>
</dbReference>
<evidence type="ECO:0000313" key="8">
    <source>
        <dbReference type="EMBL" id="KKL81471.1"/>
    </source>
</evidence>
<dbReference type="PANTHER" id="PTHR30566">
    <property type="entry name" value="YNAI-RELATED MECHANOSENSITIVE ION CHANNEL"/>
    <property type="match status" value="1"/>
</dbReference>
<evidence type="ECO:0000256" key="4">
    <source>
        <dbReference type="ARBA" id="ARBA00023136"/>
    </source>
</evidence>